<feature type="transmembrane region" description="Helical" evidence="1">
    <location>
        <begin position="21"/>
        <end position="40"/>
    </location>
</feature>
<evidence type="ECO:0000313" key="2">
    <source>
        <dbReference type="EMBL" id="GAA4879072.1"/>
    </source>
</evidence>
<dbReference type="RefSeq" id="WP_345334216.1">
    <property type="nucleotide sequence ID" value="NZ_BAABJZ010000015.1"/>
</dbReference>
<keyword evidence="1" id="KW-0472">Membrane</keyword>
<proteinExistence type="predicted"/>
<keyword evidence="3" id="KW-1185">Reference proteome</keyword>
<evidence type="ECO:0000256" key="1">
    <source>
        <dbReference type="SAM" id="Phobius"/>
    </source>
</evidence>
<dbReference type="Proteomes" id="UP001499988">
    <property type="component" value="Unassembled WGS sequence"/>
</dbReference>
<keyword evidence="1" id="KW-1133">Transmembrane helix</keyword>
<sequence length="44" mass="4902">MLGLAYANLERTGLLPFNAEIAHLVILMALTYLLGILLGLRKYQ</sequence>
<dbReference type="EMBL" id="BAABJZ010000015">
    <property type="protein sequence ID" value="GAA4879072.1"/>
    <property type="molecule type" value="Genomic_DNA"/>
</dbReference>
<keyword evidence="1" id="KW-0812">Transmembrane</keyword>
<protein>
    <submittedName>
        <fullName evidence="2">Uncharacterized protein</fullName>
    </submittedName>
</protein>
<reference evidence="3" key="1">
    <citation type="journal article" date="2019" name="Int. J. Syst. Evol. Microbiol.">
        <title>The Global Catalogue of Microorganisms (GCM) 10K type strain sequencing project: providing services to taxonomists for standard genome sequencing and annotation.</title>
        <authorList>
            <consortium name="The Broad Institute Genomics Platform"/>
            <consortium name="The Broad Institute Genome Sequencing Center for Infectious Disease"/>
            <person name="Wu L."/>
            <person name="Ma J."/>
        </authorList>
    </citation>
    <scope>NUCLEOTIDE SEQUENCE [LARGE SCALE GENOMIC DNA]</scope>
    <source>
        <strain evidence="3">JCM 18401</strain>
    </source>
</reference>
<accession>A0ABP9EH15</accession>
<comment type="caution">
    <text evidence="2">The sequence shown here is derived from an EMBL/GenBank/DDBJ whole genome shotgun (WGS) entry which is preliminary data.</text>
</comment>
<organism evidence="2 3">
    <name type="scientific">Ferrimonas pelagia</name>
    <dbReference type="NCBI Taxonomy" id="1177826"/>
    <lineage>
        <taxon>Bacteria</taxon>
        <taxon>Pseudomonadati</taxon>
        <taxon>Pseudomonadota</taxon>
        <taxon>Gammaproteobacteria</taxon>
        <taxon>Alteromonadales</taxon>
        <taxon>Ferrimonadaceae</taxon>
        <taxon>Ferrimonas</taxon>
    </lineage>
</organism>
<evidence type="ECO:0000313" key="3">
    <source>
        <dbReference type="Proteomes" id="UP001499988"/>
    </source>
</evidence>
<name>A0ABP9EH15_9GAMM</name>
<gene>
    <name evidence="2" type="ORF">GCM10023333_11080</name>
</gene>